<proteinExistence type="predicted"/>
<keyword evidence="2" id="KW-1185">Reference proteome</keyword>
<organism evidence="1 2">
    <name type="scientific">Physocladia obscura</name>
    <dbReference type="NCBI Taxonomy" id="109957"/>
    <lineage>
        <taxon>Eukaryota</taxon>
        <taxon>Fungi</taxon>
        <taxon>Fungi incertae sedis</taxon>
        <taxon>Chytridiomycota</taxon>
        <taxon>Chytridiomycota incertae sedis</taxon>
        <taxon>Chytridiomycetes</taxon>
        <taxon>Chytridiales</taxon>
        <taxon>Chytriomycetaceae</taxon>
        <taxon>Physocladia</taxon>
    </lineage>
</organism>
<reference evidence="1" key="1">
    <citation type="submission" date="2020-05" db="EMBL/GenBank/DDBJ databases">
        <title>Phylogenomic resolution of chytrid fungi.</title>
        <authorList>
            <person name="Stajich J.E."/>
            <person name="Amses K."/>
            <person name="Simmons R."/>
            <person name="Seto K."/>
            <person name="Myers J."/>
            <person name="Bonds A."/>
            <person name="Quandt C.A."/>
            <person name="Barry K."/>
            <person name="Liu P."/>
            <person name="Grigoriev I."/>
            <person name="Longcore J.E."/>
            <person name="James T.Y."/>
        </authorList>
    </citation>
    <scope>NUCLEOTIDE SEQUENCE</scope>
    <source>
        <strain evidence="1">JEL0513</strain>
    </source>
</reference>
<evidence type="ECO:0000313" key="2">
    <source>
        <dbReference type="Proteomes" id="UP001211907"/>
    </source>
</evidence>
<dbReference type="EMBL" id="JADGJH010002367">
    <property type="protein sequence ID" value="KAJ3099140.1"/>
    <property type="molecule type" value="Genomic_DNA"/>
</dbReference>
<feature type="non-terminal residue" evidence="1">
    <location>
        <position position="1"/>
    </location>
</feature>
<sequence length="102" mass="10753">QIPYAKWSAAPSIVSDVTLSSSYMATKLEDAYETICGSAKVCPLPLLSPVQQQQQVSIVAKTAKIAFAATNAAIAAAAAGKKWSKKPTSITLEFSHRNGEQA</sequence>
<protein>
    <submittedName>
        <fullName evidence="1">Uncharacterized protein</fullName>
    </submittedName>
</protein>
<comment type="caution">
    <text evidence="1">The sequence shown here is derived from an EMBL/GenBank/DDBJ whole genome shotgun (WGS) entry which is preliminary data.</text>
</comment>
<name>A0AAD5SUS6_9FUNG</name>
<dbReference type="AlphaFoldDB" id="A0AAD5SUS6"/>
<dbReference type="Proteomes" id="UP001211907">
    <property type="component" value="Unassembled WGS sequence"/>
</dbReference>
<accession>A0AAD5SUS6</accession>
<evidence type="ECO:0000313" key="1">
    <source>
        <dbReference type="EMBL" id="KAJ3099140.1"/>
    </source>
</evidence>
<gene>
    <name evidence="1" type="ORF">HK100_004949</name>
</gene>